<comment type="caution">
    <text evidence="1">The sequence shown here is derived from an EMBL/GenBank/DDBJ whole genome shotgun (WGS) entry which is preliminary data.</text>
</comment>
<dbReference type="EMBL" id="CAWUOM010000091">
    <property type="protein sequence ID" value="CAK7271588.1"/>
    <property type="molecule type" value="Genomic_DNA"/>
</dbReference>
<evidence type="ECO:0000313" key="2">
    <source>
        <dbReference type="Proteomes" id="UP001642501"/>
    </source>
</evidence>
<dbReference type="PANTHER" id="PTHR11999">
    <property type="entry name" value="GROUP II PYRIDOXAL-5-PHOSPHATE DECARBOXYLASE"/>
    <property type="match status" value="1"/>
</dbReference>
<protein>
    <recommendedName>
        <fullName evidence="3">Pyridoxal-dependent decarboxylase</fullName>
    </recommendedName>
</protein>
<dbReference type="InterPro" id="IPR010977">
    <property type="entry name" value="Aromatic_deC"/>
</dbReference>
<organism evidence="1 2">
    <name type="scientific">Sporothrix epigloea</name>
    <dbReference type="NCBI Taxonomy" id="1892477"/>
    <lineage>
        <taxon>Eukaryota</taxon>
        <taxon>Fungi</taxon>
        <taxon>Dikarya</taxon>
        <taxon>Ascomycota</taxon>
        <taxon>Pezizomycotina</taxon>
        <taxon>Sordariomycetes</taxon>
        <taxon>Sordariomycetidae</taxon>
        <taxon>Ophiostomatales</taxon>
        <taxon>Ophiostomataceae</taxon>
        <taxon>Sporothrix</taxon>
    </lineage>
</organism>
<dbReference type="InterPro" id="IPR015424">
    <property type="entry name" value="PyrdxlP-dep_Trfase"/>
</dbReference>
<keyword evidence="2" id="KW-1185">Reference proteome</keyword>
<dbReference type="Gene3D" id="3.40.640.10">
    <property type="entry name" value="Type I PLP-dependent aspartate aminotransferase-like (Major domain)"/>
    <property type="match status" value="1"/>
</dbReference>
<dbReference type="PANTHER" id="PTHR11999:SF165">
    <property type="entry name" value="DECARBOXYLASE, PUTATIVE (AFU_ORTHOLOGUE AFUA_2G04980)-RELATED"/>
    <property type="match status" value="1"/>
</dbReference>
<evidence type="ECO:0008006" key="3">
    <source>
        <dbReference type="Google" id="ProtNLM"/>
    </source>
</evidence>
<gene>
    <name evidence="1" type="ORF">SEPCBS57363_004699</name>
</gene>
<dbReference type="SUPFAM" id="SSF53383">
    <property type="entry name" value="PLP-dependent transferases"/>
    <property type="match status" value="1"/>
</dbReference>
<dbReference type="Proteomes" id="UP001642501">
    <property type="component" value="Unassembled WGS sequence"/>
</dbReference>
<proteinExistence type="predicted"/>
<reference evidence="1 2" key="1">
    <citation type="submission" date="2024-01" db="EMBL/GenBank/DDBJ databases">
        <authorList>
            <person name="Allen C."/>
            <person name="Tagirdzhanova G."/>
        </authorList>
    </citation>
    <scope>NUCLEOTIDE SEQUENCE [LARGE SCALE GENOMIC DNA]</scope>
    <source>
        <strain evidence="1 2">CBS 573.63</strain>
    </source>
</reference>
<name>A0ABP0DVE1_9PEZI</name>
<accession>A0ABP0DVE1</accession>
<dbReference type="InterPro" id="IPR015421">
    <property type="entry name" value="PyrdxlP-dep_Trfase_major"/>
</dbReference>
<sequence>MDTDGNSIKLLSDAYIRLRAAVGSLVQEQDEEGATSKAHTLPSPAKVQAALVALPHPKHPEYLQPRGFRATLNHIVETIVPALNGQNLSGCYYGFVTGSVLPVAEAADNIVSALDQNLHAHLVSQTVSTSVEAAALQMLADVLDLGGDQWTGRIFTTGATASNVLGLAMGREAVISWRLRMRRGQPPHPVGSALSAPNAVSELGLLRACQQADVSDIRVLTSLGHSSLYKAASIVGLGRNAIVNVPYSDAEPWRLNISVVEQILEAAAHAASSKDVGSSNGVVYIISISAGEINTGRFATTGLADMQRLRAIADRYGAWIHVDGGMY</sequence>
<evidence type="ECO:0000313" key="1">
    <source>
        <dbReference type="EMBL" id="CAK7271588.1"/>
    </source>
</evidence>